<dbReference type="CDD" id="cd16478">
    <property type="entry name" value="RING-H2_Rapsyn"/>
    <property type="match status" value="1"/>
</dbReference>
<evidence type="ECO:0000256" key="2">
    <source>
        <dbReference type="ARBA" id="ARBA00022723"/>
    </source>
</evidence>
<dbReference type="GO" id="GO:0007271">
    <property type="term" value="P:synaptic transmission, cholinergic"/>
    <property type="evidence" value="ECO:0007669"/>
    <property type="project" value="TreeGrafter"/>
</dbReference>
<protein>
    <submittedName>
        <fullName evidence="10">(Atlantic silverside) hypothetical protein</fullName>
    </submittedName>
</protein>
<dbReference type="InterPro" id="IPR018293">
    <property type="entry name" value="Postsynaptic_CS"/>
</dbReference>
<gene>
    <name evidence="10" type="ORF">MMEN_LOCUS14807</name>
</gene>
<dbReference type="Pfam" id="PF13181">
    <property type="entry name" value="TPR_8"/>
    <property type="match status" value="1"/>
</dbReference>
<dbReference type="SUPFAM" id="SSF48452">
    <property type="entry name" value="TPR-like"/>
    <property type="match status" value="1"/>
</dbReference>
<dbReference type="PANTHER" id="PTHR46574">
    <property type="entry name" value="43 KDA RECEPTOR-ASSOCIATED PROTEIN OF THE SYNAPSE"/>
    <property type="match status" value="1"/>
</dbReference>
<evidence type="ECO:0000256" key="6">
    <source>
        <dbReference type="ARBA" id="ARBA00022833"/>
    </source>
</evidence>
<feature type="domain" description="RING-type" evidence="9">
    <location>
        <begin position="407"/>
        <end position="446"/>
    </location>
</feature>
<keyword evidence="5 8" id="KW-0802">TPR repeat</keyword>
<evidence type="ECO:0000256" key="4">
    <source>
        <dbReference type="ARBA" id="ARBA00022771"/>
    </source>
</evidence>
<comment type="caution">
    <text evidence="10">The sequence shown here is derived from an EMBL/GenBank/DDBJ whole genome shotgun (WGS) entry which is preliminary data.</text>
</comment>
<dbReference type="InterPro" id="IPR011990">
    <property type="entry name" value="TPR-like_helical_dom_sf"/>
</dbReference>
<dbReference type="SMART" id="SM00184">
    <property type="entry name" value="RING"/>
    <property type="match status" value="1"/>
</dbReference>
<dbReference type="GO" id="GO:0033130">
    <property type="term" value="F:acetylcholine receptor binding"/>
    <property type="evidence" value="ECO:0007669"/>
    <property type="project" value="InterPro"/>
</dbReference>
<reference evidence="10" key="1">
    <citation type="submission" date="2021-05" db="EMBL/GenBank/DDBJ databases">
        <authorList>
            <person name="Tigano A."/>
        </authorList>
    </citation>
    <scope>NUCLEOTIDE SEQUENCE</scope>
</reference>
<dbReference type="Pfam" id="PF17123">
    <property type="entry name" value="zf-RING_11"/>
    <property type="match status" value="1"/>
</dbReference>
<dbReference type="InterPro" id="IPR052480">
    <property type="entry name" value="RAPsyn"/>
</dbReference>
<dbReference type="OrthoDB" id="10040854at2759"/>
<dbReference type="InterPro" id="IPR013083">
    <property type="entry name" value="Znf_RING/FYVE/PHD"/>
</dbReference>
<evidence type="ECO:0000259" key="9">
    <source>
        <dbReference type="PROSITE" id="PS50089"/>
    </source>
</evidence>
<evidence type="ECO:0000256" key="3">
    <source>
        <dbReference type="ARBA" id="ARBA00022737"/>
    </source>
</evidence>
<evidence type="ECO:0000313" key="10">
    <source>
        <dbReference type="EMBL" id="CAG5957935.1"/>
    </source>
</evidence>
<dbReference type="PANTHER" id="PTHR46574:SF1">
    <property type="entry name" value="43 KDA RECEPTOR-ASSOCIATED PROTEIN OF THE SYNAPSE"/>
    <property type="match status" value="1"/>
</dbReference>
<evidence type="ECO:0000256" key="8">
    <source>
        <dbReference type="PROSITE-ProRule" id="PRU00339"/>
    </source>
</evidence>
<dbReference type="GO" id="GO:0043495">
    <property type="term" value="F:protein-membrane adaptor activity"/>
    <property type="evidence" value="ECO:0007669"/>
    <property type="project" value="InterPro"/>
</dbReference>
<evidence type="ECO:0000256" key="5">
    <source>
        <dbReference type="ARBA" id="ARBA00022803"/>
    </source>
</evidence>
<dbReference type="GO" id="GO:0031594">
    <property type="term" value="C:neuromuscular junction"/>
    <property type="evidence" value="ECO:0007669"/>
    <property type="project" value="TreeGrafter"/>
</dbReference>
<name>A0A8S4BG08_9TELE</name>
<keyword evidence="6" id="KW-0862">Zinc</keyword>
<dbReference type="PRINTS" id="PR00217">
    <property type="entry name" value="POSTSYNAPTIC"/>
</dbReference>
<proteinExistence type="inferred from homology"/>
<dbReference type="EMBL" id="CAJRST010022223">
    <property type="protein sequence ID" value="CAG5957935.1"/>
    <property type="molecule type" value="Genomic_DNA"/>
</dbReference>
<comment type="similarity">
    <text evidence="1">Belongs to the RAPsyn family.</text>
</comment>
<dbReference type="Gene3D" id="3.30.40.10">
    <property type="entry name" value="Zinc/RING finger domain, C3HC4 (zinc finger)"/>
    <property type="match status" value="1"/>
</dbReference>
<dbReference type="SMART" id="SM00028">
    <property type="entry name" value="TPR"/>
    <property type="match status" value="7"/>
</dbReference>
<evidence type="ECO:0000256" key="7">
    <source>
        <dbReference type="PROSITE-ProRule" id="PRU00175"/>
    </source>
</evidence>
<keyword evidence="2" id="KW-0479">Metal-binding</keyword>
<dbReference type="GO" id="GO:0005737">
    <property type="term" value="C:cytoplasm"/>
    <property type="evidence" value="ECO:0007669"/>
    <property type="project" value="UniProtKB-ARBA"/>
</dbReference>
<dbReference type="InterPro" id="IPR019568">
    <property type="entry name" value="Rapsyn_myristoylation/link_N"/>
</dbReference>
<dbReference type="PROSITE" id="PS50089">
    <property type="entry name" value="ZF_RING_2"/>
    <property type="match status" value="1"/>
</dbReference>
<evidence type="ECO:0000313" key="11">
    <source>
        <dbReference type="Proteomes" id="UP000677803"/>
    </source>
</evidence>
<dbReference type="GO" id="GO:0005886">
    <property type="term" value="C:plasma membrane"/>
    <property type="evidence" value="ECO:0007669"/>
    <property type="project" value="TreeGrafter"/>
</dbReference>
<dbReference type="Pfam" id="PF10579">
    <property type="entry name" value="Rapsyn_N"/>
    <property type="match status" value="1"/>
</dbReference>
<dbReference type="InterPro" id="IPR001237">
    <property type="entry name" value="Postsynaptic"/>
</dbReference>
<dbReference type="Gene3D" id="1.25.40.10">
    <property type="entry name" value="Tetratricopeptide repeat domain"/>
    <property type="match status" value="2"/>
</dbReference>
<dbReference type="InterPro" id="IPR019734">
    <property type="entry name" value="TPR_rpt"/>
</dbReference>
<dbReference type="GO" id="GO:0008270">
    <property type="term" value="F:zinc ion binding"/>
    <property type="evidence" value="ECO:0007669"/>
    <property type="project" value="UniProtKB-KW"/>
</dbReference>
<evidence type="ECO:0000256" key="1">
    <source>
        <dbReference type="ARBA" id="ARBA00007295"/>
    </source>
</evidence>
<dbReference type="Pfam" id="PF13424">
    <property type="entry name" value="TPR_12"/>
    <property type="match status" value="1"/>
</dbReference>
<keyword evidence="11" id="KW-1185">Reference proteome</keyword>
<dbReference type="PROSITE" id="PS00405">
    <property type="entry name" value="43_KD_POSTSYNAPTIC"/>
    <property type="match status" value="1"/>
</dbReference>
<sequence length="456" mass="52205">MNIFMRRLVPEMGQDQTKQQIEKGLRLYQSNQTDKALHVWTKVLEKTSDPGGKFRVLGCLITAHSEMGKYKDMLKYALDQIDTAREMEDPDYLTEGYLNLARSNEKLCDYQKTVSYCKTCLNMQGTTVSLQLNGQVCLSMGNAYLGLSVFQKALGSYEKALRYAHNNDDKMLECRVCCSLGNIYVQLKDYEKALFFPCKAAELVNDYGKSWSLKYRAMSQYHMSVAYRKLERLPDAMECCEESMKIALQHGDRPLQALCLLNFADIHRCRHDADKALPRYDSALGIMTEIGNRLGQAHVYLGVAKCWLLQKEFDKVQIIRKTSEMNTIVVTDLMRRPLRSNRHLFTPQALESLQRAQELADAMGNKLCTLKVHCLSEGIYRSREQQEELREQVVKFLQCVEELELYCGMCGESIGDRDQKLQALPCSHIFHLKCLQTNGTKGCPKCFKSSMKPGFV</sequence>
<dbReference type="Proteomes" id="UP000677803">
    <property type="component" value="Unassembled WGS sequence"/>
</dbReference>
<dbReference type="PROSITE" id="PS50005">
    <property type="entry name" value="TPR"/>
    <property type="match status" value="1"/>
</dbReference>
<keyword evidence="3" id="KW-0677">Repeat</keyword>
<feature type="repeat" description="TPR" evidence="8">
    <location>
        <begin position="134"/>
        <end position="167"/>
    </location>
</feature>
<dbReference type="GO" id="GO:1900075">
    <property type="term" value="P:positive regulation of neuromuscular synaptic transmission"/>
    <property type="evidence" value="ECO:0007669"/>
    <property type="project" value="TreeGrafter"/>
</dbReference>
<organism evidence="10 11">
    <name type="scientific">Menidia menidia</name>
    <name type="common">Atlantic silverside</name>
    <dbReference type="NCBI Taxonomy" id="238744"/>
    <lineage>
        <taxon>Eukaryota</taxon>
        <taxon>Metazoa</taxon>
        <taxon>Chordata</taxon>
        <taxon>Craniata</taxon>
        <taxon>Vertebrata</taxon>
        <taxon>Euteleostomi</taxon>
        <taxon>Actinopterygii</taxon>
        <taxon>Neopterygii</taxon>
        <taxon>Teleostei</taxon>
        <taxon>Neoteleostei</taxon>
        <taxon>Acanthomorphata</taxon>
        <taxon>Ovalentaria</taxon>
        <taxon>Atherinomorphae</taxon>
        <taxon>Atheriniformes</taxon>
        <taxon>Atherinopsidae</taxon>
        <taxon>Menidiinae</taxon>
        <taxon>Menidia</taxon>
    </lineage>
</organism>
<accession>A0A8S4BG08</accession>
<dbReference type="AlphaFoldDB" id="A0A8S4BG08"/>
<dbReference type="SUPFAM" id="SSF57850">
    <property type="entry name" value="RING/U-box"/>
    <property type="match status" value="1"/>
</dbReference>
<dbReference type="InterPro" id="IPR001841">
    <property type="entry name" value="Znf_RING"/>
</dbReference>
<keyword evidence="4 7" id="KW-0863">Zinc-finger</keyword>